<organism evidence="2 3">
    <name type="scientific">Xanthoceras sorbifolium</name>
    <dbReference type="NCBI Taxonomy" id="99658"/>
    <lineage>
        <taxon>Eukaryota</taxon>
        <taxon>Viridiplantae</taxon>
        <taxon>Streptophyta</taxon>
        <taxon>Embryophyta</taxon>
        <taxon>Tracheophyta</taxon>
        <taxon>Spermatophyta</taxon>
        <taxon>Magnoliopsida</taxon>
        <taxon>eudicotyledons</taxon>
        <taxon>Gunneridae</taxon>
        <taxon>Pentapetalae</taxon>
        <taxon>rosids</taxon>
        <taxon>malvids</taxon>
        <taxon>Sapindales</taxon>
        <taxon>Sapindaceae</taxon>
        <taxon>Xanthoceroideae</taxon>
        <taxon>Xanthoceras</taxon>
    </lineage>
</organism>
<protein>
    <recommendedName>
        <fullName evidence="4">DUF4228 domain-containing protein</fullName>
    </recommendedName>
</protein>
<feature type="region of interest" description="Disordered" evidence="1">
    <location>
        <begin position="212"/>
        <end position="237"/>
    </location>
</feature>
<evidence type="ECO:0000313" key="3">
    <source>
        <dbReference type="Proteomes" id="UP000827721"/>
    </source>
</evidence>
<dbReference type="PANTHER" id="PTHR33052">
    <property type="entry name" value="DUF4228 DOMAIN PROTEIN-RELATED"/>
    <property type="match status" value="1"/>
</dbReference>
<dbReference type="InterPro" id="IPR025322">
    <property type="entry name" value="PADRE_dom"/>
</dbReference>
<evidence type="ECO:0000313" key="2">
    <source>
        <dbReference type="EMBL" id="KAH7572544.1"/>
    </source>
</evidence>
<dbReference type="Proteomes" id="UP000827721">
    <property type="component" value="Unassembled WGS sequence"/>
</dbReference>
<keyword evidence="3" id="KW-1185">Reference proteome</keyword>
<sequence length="237" mass="25826">MGCCCSRSSSESTINNSIRVVHLNGYVEDFMFPVQVSQVTGRSQKHFLCTAAQLLVIGSKPMKPNAILEPGNIYFLIPSSALQADVSPLDLASLVKSSLQKQSPVSHQEVVVLVLYAANTVQAHAQWIEEGEGRLGDPFWIRSGRCRKISARKGGGKKKNGPQVTTPEWCDLRNIALMLSSLSPPPPQMERVTCPRQLTYRKTEDIGILGGAIPTESGNVACTNSEDEGRDKSQKDT</sequence>
<evidence type="ECO:0008006" key="4">
    <source>
        <dbReference type="Google" id="ProtNLM"/>
    </source>
</evidence>
<accession>A0ABQ8I7T6</accession>
<dbReference type="Pfam" id="PF14009">
    <property type="entry name" value="PADRE"/>
    <property type="match status" value="1"/>
</dbReference>
<dbReference type="EMBL" id="JAFEMO010000004">
    <property type="protein sequence ID" value="KAH7572544.1"/>
    <property type="molecule type" value="Genomic_DNA"/>
</dbReference>
<comment type="caution">
    <text evidence="2">The sequence shown here is derived from an EMBL/GenBank/DDBJ whole genome shotgun (WGS) entry which is preliminary data.</text>
</comment>
<proteinExistence type="predicted"/>
<name>A0ABQ8I7T6_9ROSI</name>
<gene>
    <name evidence="2" type="ORF">JRO89_XS04G0272900</name>
</gene>
<evidence type="ECO:0000256" key="1">
    <source>
        <dbReference type="SAM" id="MobiDB-lite"/>
    </source>
</evidence>
<reference evidence="2 3" key="1">
    <citation type="submission" date="2021-02" db="EMBL/GenBank/DDBJ databases">
        <title>Plant Genome Project.</title>
        <authorList>
            <person name="Zhang R.-G."/>
        </authorList>
    </citation>
    <scope>NUCLEOTIDE SEQUENCE [LARGE SCALE GENOMIC DNA]</scope>
    <source>
        <tissue evidence="2">Leaves</tissue>
    </source>
</reference>
<feature type="compositionally biased region" description="Basic and acidic residues" evidence="1">
    <location>
        <begin position="227"/>
        <end position="237"/>
    </location>
</feature>